<dbReference type="EMBL" id="JBGNUJ010000002">
    <property type="protein sequence ID" value="KAL3964042.1"/>
    <property type="molecule type" value="Genomic_DNA"/>
</dbReference>
<reference evidence="1" key="1">
    <citation type="submission" date="2024-12" db="EMBL/GenBank/DDBJ databases">
        <title>Comparative genomics and development of molecular markers within Purpureocillium lilacinum and among Purpureocillium species.</title>
        <authorList>
            <person name="Yeh Z.-Y."/>
            <person name="Ni N.-T."/>
            <person name="Lo P.-H."/>
            <person name="Mushyakhwo K."/>
            <person name="Lin C.-F."/>
            <person name="Nai Y.-S."/>
        </authorList>
    </citation>
    <scope>NUCLEOTIDE SEQUENCE</scope>
    <source>
        <strain evidence="1">NCHU-NPUST-175</strain>
    </source>
</reference>
<comment type="caution">
    <text evidence="1">The sequence shown here is derived from an EMBL/GenBank/DDBJ whole genome shotgun (WGS) entry which is preliminary data.</text>
</comment>
<organism evidence="1 2">
    <name type="scientific">Purpureocillium lilacinum</name>
    <name type="common">Paecilomyces lilacinus</name>
    <dbReference type="NCBI Taxonomy" id="33203"/>
    <lineage>
        <taxon>Eukaryota</taxon>
        <taxon>Fungi</taxon>
        <taxon>Dikarya</taxon>
        <taxon>Ascomycota</taxon>
        <taxon>Pezizomycotina</taxon>
        <taxon>Sordariomycetes</taxon>
        <taxon>Hypocreomycetidae</taxon>
        <taxon>Hypocreales</taxon>
        <taxon>Ophiocordycipitaceae</taxon>
        <taxon>Purpureocillium</taxon>
    </lineage>
</organism>
<proteinExistence type="predicted"/>
<evidence type="ECO:0000313" key="1">
    <source>
        <dbReference type="EMBL" id="KAL3964042.1"/>
    </source>
</evidence>
<evidence type="ECO:0000313" key="2">
    <source>
        <dbReference type="Proteomes" id="UP001638806"/>
    </source>
</evidence>
<protein>
    <submittedName>
        <fullName evidence="1">Uncharacterized protein</fullName>
    </submittedName>
</protein>
<keyword evidence="2" id="KW-1185">Reference proteome</keyword>
<dbReference type="Proteomes" id="UP001638806">
    <property type="component" value="Unassembled WGS sequence"/>
</dbReference>
<sequence length="1535" mass="173471">MGWVGGGRWCAPHCAAPARELAPAEPTSAPPSKATNDVQKDSSSLPFLALVHLCPPTQVACFIQPPTGSSGKRPTVDSPQTAPSPRGLGAVHEHIAEHIDDDAAPERIDCFWRPPVRQRHHHTCHAPADERFPRRRPSTTTPATRFSAPAHPPAGLLLRGGEAFDMADSSPRAVRFSGGEDDLQPERPQGRRRSMVVHLETEDSSPGSDAADPHANERRDELGDLEARYVDGGPVSQLSPSTAMNGTASKGQWSAAAGDEAAGYPNGTRPQRPLAPARTPSSTYNPATSRKPGMQQQQQQQAQQQQQPTQQQAQQVPAASFVESIRSTSKTRPRQSESRFRAQERAYVQKLRQDYSGEYFTSYQTINGNDSDSEGETPSSDTPYDDRLDQETIMFYGNDDLQPTEEDTKDPEKRERLEWHGMLEAVLTGDVVRQEKKRLIGSGDQQAGKMAHKSELWLGVRAESCGRRLPVQRRMVEEARAILDRKLDEIINFQVKGESEVGKPPYEQVKDVVRKIEECEGLYPSWDALAADHKVADSPMFHEAYNAIFSWYNTNEMINTELSILKKWVGNDELDFSRTKQRSPAVDGITSDETSFLDRLMKEDGLQSLYNDDERSTQKGMLRPISSIISKVKETLIENSTPFQKRHLPPYLEELLTLISFPSRLIEEITKTRLEYARRVKETAQQNPLMQDQMISQFQLLLKFAIRIKLEYLAIESPEPGWDLPPCIDETFDQVVLDALKYYFKMLNWKLSGNKNTFKEAELLFQEWDFANYIGSHLQGGHIEVAEQFSSLTFKALNRLSQTFEKELQVKPKESASEMSKRYKACLDSVRVRQRMLQRFSRMLSDNYEHASDFSISFTPDAMQKFYDHLVASGHFRVDTGVYEKQGTYILASPQLHGRLEDIQAMMAITSKERFPEEYGERYLLVLRPEDTFNWFGDVVQVSLREQSIDLKRGQVRLCASSSHALPEARRSFLDAVDMHVDLLQESRSNIHKVNTRLLEIRRVAYKLSNTFMDSVEVIRKQTQGKDCQELIQTCFVFATEFGQRSLLYMDSNRRQMNNFKLTKLALDWVSFICNDCIASDRKTFRWAVLALEFAMGMTRGRHILALGEDEYEKLRVKVGGCMSLLISHFDIMGARSNLAAQAEKEKIEQLVGQFRKLDKNRMLSDEEASRCITEQRVEQLDKVDEYRQEKEAERRALGRVLETNNEADRSLAYLSSSATNVTMRWQQGHFVGGGTFGNVYAAMNLDLGQLMAVKEIRLQDPKLIPQIAEKIREEMGVLEVLDHPNIVSYHGIEVHRDRVYLFMEFCSGGSLAGLLEHGRIEDEQVIIFYALQLLEGLVYLHERGIAHRDIKPENILLNHNGIIKYVDFGAAKVIARQGRTLAADVHATKPNKSMTGTPMYMSPEVIKGENPGRAGAVDIWSLGCVILEMATGRRPWANLDNEWAIMYNIAQGNPPQLPSPDQLGPDGIDFLNKCFMRDPKERPSAVELLQHEWILAIRNQVVDPMTPSETSASAQSTPLLTSTSSRGSAGLESQ</sequence>
<name>A0ACC4E5Y6_PURLI</name>
<accession>A0ACC4E5Y6</accession>
<gene>
    <name evidence="1" type="ORF">ACCO45_001046</name>
</gene>